<dbReference type="Gene3D" id="2.40.30.10">
    <property type="entry name" value="Translation factors"/>
    <property type="match status" value="1"/>
</dbReference>
<accession>A0A914QX86</accession>
<dbReference type="InterPro" id="IPR009000">
    <property type="entry name" value="Transl_B-barrel_sf"/>
</dbReference>
<dbReference type="Pfam" id="PF21131">
    <property type="entry name" value="eEFSec_4th"/>
    <property type="match status" value="1"/>
</dbReference>
<feature type="domain" description="Selenocysteine-specific elongation factor 3rd" evidence="2">
    <location>
        <begin position="74"/>
        <end position="118"/>
    </location>
</feature>
<dbReference type="WBParaSite" id="PDA_v2.g8888.t1">
    <property type="protein sequence ID" value="PDA_v2.g8888.t1"/>
    <property type="gene ID" value="PDA_v2.g8888"/>
</dbReference>
<evidence type="ECO:0000259" key="2">
    <source>
        <dbReference type="Pfam" id="PF21208"/>
    </source>
</evidence>
<dbReference type="CDD" id="cd04094">
    <property type="entry name" value="eSelB_III"/>
    <property type="match status" value="1"/>
</dbReference>
<proteinExistence type="predicted"/>
<dbReference type="InterPro" id="IPR049393">
    <property type="entry name" value="eEFSec_III"/>
</dbReference>
<evidence type="ECO:0000313" key="3">
    <source>
        <dbReference type="Proteomes" id="UP000887578"/>
    </source>
</evidence>
<feature type="domain" description="Selenocysteine-specific elongation factor C-terminal RIFT" evidence="1">
    <location>
        <begin position="177"/>
        <end position="262"/>
    </location>
</feature>
<dbReference type="SUPFAM" id="SSF50447">
    <property type="entry name" value="Translation proteins"/>
    <property type="match status" value="1"/>
</dbReference>
<dbReference type="AlphaFoldDB" id="A0A914QX86"/>
<reference evidence="4" key="1">
    <citation type="submission" date="2022-11" db="UniProtKB">
        <authorList>
            <consortium name="WormBaseParasite"/>
        </authorList>
    </citation>
    <scope>IDENTIFICATION</scope>
</reference>
<dbReference type="InterPro" id="IPR049394">
    <property type="entry name" value="eEFSec_C"/>
</dbReference>
<organism evidence="3 4">
    <name type="scientific">Panagrolaimus davidi</name>
    <dbReference type="NCBI Taxonomy" id="227884"/>
    <lineage>
        <taxon>Eukaryota</taxon>
        <taxon>Metazoa</taxon>
        <taxon>Ecdysozoa</taxon>
        <taxon>Nematoda</taxon>
        <taxon>Chromadorea</taxon>
        <taxon>Rhabditida</taxon>
        <taxon>Tylenchina</taxon>
        <taxon>Panagrolaimomorpha</taxon>
        <taxon>Panagrolaimoidea</taxon>
        <taxon>Panagrolaimidae</taxon>
        <taxon>Panagrolaimus</taxon>
    </lineage>
</organism>
<name>A0A914QX86_9BILA</name>
<dbReference type="Proteomes" id="UP000887578">
    <property type="component" value="Unplaced"/>
</dbReference>
<dbReference type="Pfam" id="PF21208">
    <property type="entry name" value="euk_SelB_III"/>
    <property type="match status" value="1"/>
</dbReference>
<evidence type="ECO:0000259" key="1">
    <source>
        <dbReference type="Pfam" id="PF21131"/>
    </source>
</evidence>
<evidence type="ECO:0000313" key="4">
    <source>
        <dbReference type="WBParaSite" id="PDA_v2.g8888.t1"/>
    </source>
</evidence>
<keyword evidence="3" id="KW-1185">Reference proteome</keyword>
<protein>
    <submittedName>
        <fullName evidence="4">Uncharacterized protein</fullName>
    </submittedName>
</protein>
<sequence length="280" mass="31433">MEVGVRKIGTEAFIPMINETRKIKEIQSWKQKVQEATMGQRAALLFSNLPETGEIDRTIIFSPGALTKAKYLLISIQKIEQFKYDLKSPSKIHVSIGFETLMADCNFLKETKNDEFEQGNGLYSAGVSHALLELQKPVFIKGNDICLGAKLDSQKPTECRFAFHGRALKILSSIDEIKRFRRKQREGIIDRIESETAIICVGLFKKETNLETFNGMSVLIGENNVHGKVENAFGKSGKVRIAVRNGLSEEIKNAVKNGEKVKVLLKMKKFIGVNKIVEDV</sequence>